<protein>
    <recommendedName>
        <fullName evidence="3">Carbohydrate ABC transporter substrate-binding protein, CUT1 family</fullName>
    </recommendedName>
</protein>
<dbReference type="RefSeq" id="WP_188896238.1">
    <property type="nucleotide sequence ID" value="NZ_BMMZ01000007.1"/>
</dbReference>
<gene>
    <name evidence="1" type="ORF">GCM10011575_30610</name>
</gene>
<dbReference type="AlphaFoldDB" id="A0A917W6T6"/>
<dbReference type="Gene3D" id="3.40.190.10">
    <property type="entry name" value="Periplasmic binding protein-like II"/>
    <property type="match status" value="1"/>
</dbReference>
<evidence type="ECO:0008006" key="3">
    <source>
        <dbReference type="Google" id="ProtNLM"/>
    </source>
</evidence>
<dbReference type="PROSITE" id="PS51257">
    <property type="entry name" value="PROKAR_LIPOPROTEIN"/>
    <property type="match status" value="1"/>
</dbReference>
<dbReference type="EMBL" id="BMMZ01000007">
    <property type="protein sequence ID" value="GGL69914.1"/>
    <property type="molecule type" value="Genomic_DNA"/>
</dbReference>
<sequence length="482" mass="51260">MTRFTRRGLLGASALAAVGVATGCSSSDGDSGSGGKVAGATGSVDWWDHFSSFQSLNDDWAKTESTALKTNISHQYYDASKAPEAFQLAHQANKMPDVYSNVIGLPLSALVSGKWVHELTLADDVKSKIPDGTLTEGITGLDGKLYGFPLFSLRQSSTLVWTNKGLWTKAGLDGANPPQDFDSFKAALTKLKGAGVQPLTLAIGADGGRIRDQIDDMAQTAGFPGYQGLMFTTGEYQYHHDAYVTVIEYLKELNDSKLILPGSNNFSVVDARTRYATGVVATFIDGIWCAGGAKALSPAIVPKIGAGQILVPTAGTKAYCYRGRPGASYFVAAGSKDPEAAGKLIGSFMTEDYQNGMIAAMDQPPLNLDLVASSKAIDPYKKMVAFCKDNVFQMPQAIVKNPAQAAVDAQRKPVTPHVGNILQGYLSGSIKDLKGALKKLSDATEADRQQAMTKAKSSGAKVSLDDYAFSDWKPGQDYESKS</sequence>
<accession>A0A917W6T6</accession>
<comment type="caution">
    <text evidence="1">The sequence shown here is derived from an EMBL/GenBank/DDBJ whole genome shotgun (WGS) entry which is preliminary data.</text>
</comment>
<organism evidence="1 2">
    <name type="scientific">Microlunatus endophyticus</name>
    <dbReference type="NCBI Taxonomy" id="1716077"/>
    <lineage>
        <taxon>Bacteria</taxon>
        <taxon>Bacillati</taxon>
        <taxon>Actinomycetota</taxon>
        <taxon>Actinomycetes</taxon>
        <taxon>Propionibacteriales</taxon>
        <taxon>Propionibacteriaceae</taxon>
        <taxon>Microlunatus</taxon>
    </lineage>
</organism>
<dbReference type="SUPFAM" id="SSF53850">
    <property type="entry name" value="Periplasmic binding protein-like II"/>
    <property type="match status" value="1"/>
</dbReference>
<evidence type="ECO:0000313" key="1">
    <source>
        <dbReference type="EMBL" id="GGL69914.1"/>
    </source>
</evidence>
<reference evidence="1" key="2">
    <citation type="submission" date="2020-09" db="EMBL/GenBank/DDBJ databases">
        <authorList>
            <person name="Sun Q."/>
            <person name="Zhou Y."/>
        </authorList>
    </citation>
    <scope>NUCLEOTIDE SEQUENCE</scope>
    <source>
        <strain evidence="1">CGMCC 4.7306</strain>
    </source>
</reference>
<reference evidence="1" key="1">
    <citation type="journal article" date="2014" name="Int. J. Syst. Evol. Microbiol.">
        <title>Complete genome sequence of Corynebacterium casei LMG S-19264T (=DSM 44701T), isolated from a smear-ripened cheese.</title>
        <authorList>
            <consortium name="US DOE Joint Genome Institute (JGI-PGF)"/>
            <person name="Walter F."/>
            <person name="Albersmeier A."/>
            <person name="Kalinowski J."/>
            <person name="Ruckert C."/>
        </authorList>
    </citation>
    <scope>NUCLEOTIDE SEQUENCE</scope>
    <source>
        <strain evidence="1">CGMCC 4.7306</strain>
    </source>
</reference>
<proteinExistence type="predicted"/>
<keyword evidence="2" id="KW-1185">Reference proteome</keyword>
<dbReference type="Proteomes" id="UP000613840">
    <property type="component" value="Unassembled WGS sequence"/>
</dbReference>
<dbReference type="InterPro" id="IPR006311">
    <property type="entry name" value="TAT_signal"/>
</dbReference>
<dbReference type="PROSITE" id="PS51318">
    <property type="entry name" value="TAT"/>
    <property type="match status" value="1"/>
</dbReference>
<evidence type="ECO:0000313" key="2">
    <source>
        <dbReference type="Proteomes" id="UP000613840"/>
    </source>
</evidence>
<name>A0A917W6T6_9ACTN</name>